<dbReference type="Gene3D" id="3.40.50.1980">
    <property type="entry name" value="Nitrogenase molybdenum iron protein domain"/>
    <property type="match status" value="2"/>
</dbReference>
<dbReference type="SUPFAM" id="SSF53807">
    <property type="entry name" value="Helical backbone' metal receptor"/>
    <property type="match status" value="1"/>
</dbReference>
<name>A0A285P8U2_NATPI</name>
<keyword evidence="3" id="KW-0732">Signal</keyword>
<dbReference type="EMBL" id="OBEJ01000003">
    <property type="protein sequence ID" value="SNZ16301.1"/>
    <property type="molecule type" value="Genomic_DNA"/>
</dbReference>
<evidence type="ECO:0000259" key="5">
    <source>
        <dbReference type="Pfam" id="PF01497"/>
    </source>
</evidence>
<protein>
    <submittedName>
        <fullName evidence="6">Iron complex transport system substrate-binding protein</fullName>
    </submittedName>
</protein>
<dbReference type="Proteomes" id="UP000219453">
    <property type="component" value="Unassembled WGS sequence"/>
</dbReference>
<accession>A0A285P8U2</accession>
<dbReference type="InterPro" id="IPR051313">
    <property type="entry name" value="Bact_iron-sidero_bind"/>
</dbReference>
<reference evidence="6 7" key="1">
    <citation type="submission" date="2017-09" db="EMBL/GenBank/DDBJ databases">
        <authorList>
            <person name="Ehlers B."/>
            <person name="Leendertz F.H."/>
        </authorList>
    </citation>
    <scope>NUCLEOTIDE SEQUENCE [LARGE SCALE GENOMIC DNA]</scope>
    <source>
        <strain evidence="6 7">DSM 27208</strain>
    </source>
</reference>
<evidence type="ECO:0000256" key="3">
    <source>
        <dbReference type="ARBA" id="ARBA00022729"/>
    </source>
</evidence>
<feature type="region of interest" description="Disordered" evidence="4">
    <location>
        <begin position="24"/>
        <end position="45"/>
    </location>
</feature>
<sequence>MTNEQGLSRRDLLRASAVVSVAGAVASGTSSIQRSRPPKDTETDRSAAYAVSMEPVGTVEFDAVPEQWLAYSPGYADMGVALGVADGLAAVGDRQRYRTDVYEELPGVGFEDRPAALDGKAGQIDQGSFRDIDADVHLMDPNRLVYESTFEFNAAAAQEIDAEVGPFVGNAIDSRNQSWHGYRYYTLYEAFEKVAVVFQQQERYEAFAALHDEWLAELQAEMPSASDRPDALLVRPVGKDTFAPLRIADRGTSTKQWRDLGVGDALADVGADELPTGDDGTIGYRTIERIDPDVLLVRGTERYSREEFVERVLDTMRSHEAGQTITAVQDGRVFRGGPSHQGPITNLFATERAVHAIYPDAFDGPLFDRGRVADIVTGQT</sequence>
<dbReference type="PANTHER" id="PTHR30532">
    <property type="entry name" value="IRON III DICITRATE-BINDING PERIPLASMIC PROTEIN"/>
    <property type="match status" value="1"/>
</dbReference>
<evidence type="ECO:0000256" key="1">
    <source>
        <dbReference type="ARBA" id="ARBA00004196"/>
    </source>
</evidence>
<dbReference type="InterPro" id="IPR002491">
    <property type="entry name" value="ABC_transptr_periplasmic_BD"/>
</dbReference>
<feature type="domain" description="Fe/B12 periplasmic-binding" evidence="5">
    <location>
        <begin position="71"/>
        <end position="337"/>
    </location>
</feature>
<dbReference type="InterPro" id="IPR006311">
    <property type="entry name" value="TAT_signal"/>
</dbReference>
<dbReference type="AlphaFoldDB" id="A0A285P8U2"/>
<dbReference type="NCBIfam" id="TIGR01409">
    <property type="entry name" value="TAT_signal_seq"/>
    <property type="match status" value="1"/>
</dbReference>
<dbReference type="Pfam" id="PF01497">
    <property type="entry name" value="Peripla_BP_2"/>
    <property type="match status" value="1"/>
</dbReference>
<proteinExistence type="predicted"/>
<dbReference type="RefSeq" id="WP_097009632.1">
    <property type="nucleotide sequence ID" value="NZ_OBEJ01000003.1"/>
</dbReference>
<dbReference type="OrthoDB" id="304381at2157"/>
<keyword evidence="2" id="KW-0813">Transport</keyword>
<evidence type="ECO:0000313" key="7">
    <source>
        <dbReference type="Proteomes" id="UP000219453"/>
    </source>
</evidence>
<organism evidence="6 7">
    <name type="scientific">Natronoarchaeum philippinense</name>
    <dbReference type="NCBI Taxonomy" id="558529"/>
    <lineage>
        <taxon>Archaea</taxon>
        <taxon>Methanobacteriati</taxon>
        <taxon>Methanobacteriota</taxon>
        <taxon>Stenosarchaea group</taxon>
        <taxon>Halobacteria</taxon>
        <taxon>Halobacteriales</taxon>
        <taxon>Natronoarchaeaceae</taxon>
    </lineage>
</organism>
<dbReference type="PROSITE" id="PS51318">
    <property type="entry name" value="TAT"/>
    <property type="match status" value="1"/>
</dbReference>
<gene>
    <name evidence="6" type="ORF">SAMN06269185_2756</name>
</gene>
<dbReference type="InterPro" id="IPR019546">
    <property type="entry name" value="TAT_signal_bac_arc"/>
</dbReference>
<evidence type="ECO:0000256" key="4">
    <source>
        <dbReference type="SAM" id="MobiDB-lite"/>
    </source>
</evidence>
<keyword evidence="7" id="KW-1185">Reference proteome</keyword>
<evidence type="ECO:0000313" key="6">
    <source>
        <dbReference type="EMBL" id="SNZ16301.1"/>
    </source>
</evidence>
<evidence type="ECO:0000256" key="2">
    <source>
        <dbReference type="ARBA" id="ARBA00022448"/>
    </source>
</evidence>
<comment type="subcellular location">
    <subcellularLocation>
        <location evidence="1">Cell envelope</location>
    </subcellularLocation>
</comment>
<dbReference type="PANTHER" id="PTHR30532:SF1">
    <property type="entry name" value="IRON(3+)-HYDROXAMATE-BINDING PROTEIN FHUD"/>
    <property type="match status" value="1"/>
</dbReference>